<evidence type="ECO:0000313" key="5">
    <source>
        <dbReference type="Proteomes" id="UP001595701"/>
    </source>
</evidence>
<dbReference type="RefSeq" id="WP_310772984.1">
    <property type="nucleotide sequence ID" value="NZ_JBHRWR010000002.1"/>
</dbReference>
<dbReference type="PANTHER" id="PTHR43248">
    <property type="entry name" value="2-SUCCINYL-6-HYDROXY-2,4-CYCLOHEXADIENE-1-CARBOXYLATE SYNTHASE"/>
    <property type="match status" value="1"/>
</dbReference>
<dbReference type="InterPro" id="IPR000073">
    <property type="entry name" value="AB_hydrolase_1"/>
</dbReference>
<organism evidence="4 5">
    <name type="scientific">Streptomyces yaanensis</name>
    <dbReference type="NCBI Taxonomy" id="1142239"/>
    <lineage>
        <taxon>Bacteria</taxon>
        <taxon>Bacillati</taxon>
        <taxon>Actinomycetota</taxon>
        <taxon>Actinomycetes</taxon>
        <taxon>Kitasatosporales</taxon>
        <taxon>Streptomycetaceae</taxon>
        <taxon>Streptomyces</taxon>
    </lineage>
</organism>
<dbReference type="Pfam" id="PF12697">
    <property type="entry name" value="Abhydrolase_6"/>
    <property type="match status" value="1"/>
</dbReference>
<evidence type="ECO:0000259" key="3">
    <source>
        <dbReference type="Pfam" id="PF12697"/>
    </source>
</evidence>
<comment type="similarity">
    <text evidence="1">Belongs to the peptidase S33 family.</text>
</comment>
<proteinExistence type="inferred from homology"/>
<feature type="domain" description="AB hydrolase-1" evidence="3">
    <location>
        <begin position="16"/>
        <end position="219"/>
    </location>
</feature>
<evidence type="ECO:0000256" key="1">
    <source>
        <dbReference type="ARBA" id="ARBA00010088"/>
    </source>
</evidence>
<comment type="caution">
    <text evidence="4">The sequence shown here is derived from an EMBL/GenBank/DDBJ whole genome shotgun (WGS) entry which is preliminary data.</text>
</comment>
<dbReference type="InterPro" id="IPR051601">
    <property type="entry name" value="Serine_prot/Carboxylest_S33"/>
</dbReference>
<keyword evidence="5" id="KW-1185">Reference proteome</keyword>
<evidence type="ECO:0000256" key="2">
    <source>
        <dbReference type="ARBA" id="ARBA00022801"/>
    </source>
</evidence>
<dbReference type="PANTHER" id="PTHR43248:SF2">
    <property type="entry name" value="PROLYL AMINOPEPTIDASE"/>
    <property type="match status" value="1"/>
</dbReference>
<reference evidence="5" key="1">
    <citation type="journal article" date="2019" name="Int. J. Syst. Evol. Microbiol.">
        <title>The Global Catalogue of Microorganisms (GCM) 10K type strain sequencing project: providing services to taxonomists for standard genome sequencing and annotation.</title>
        <authorList>
            <consortium name="The Broad Institute Genomics Platform"/>
            <consortium name="The Broad Institute Genome Sequencing Center for Infectious Disease"/>
            <person name="Wu L."/>
            <person name="Ma J."/>
        </authorList>
    </citation>
    <scope>NUCLEOTIDE SEQUENCE [LARGE SCALE GENOMIC DNA]</scope>
    <source>
        <strain evidence="5">CGMCC 4.7035</strain>
    </source>
</reference>
<dbReference type="SUPFAM" id="SSF53474">
    <property type="entry name" value="alpha/beta-Hydrolases"/>
    <property type="match status" value="1"/>
</dbReference>
<accession>A0ABV7S8N4</accession>
<protein>
    <submittedName>
        <fullName evidence="4">Alpha/beta fold hydrolase</fullName>
    </submittedName>
</protein>
<sequence>MQLSIREWGGGDRTALLVHGIMSDSRTWRRVGPALADLGYRVVAVDLRGHGGSPRGPYSPELFADDLVDTLPEGADVAIGHSLGGLALSLAVGRLRPRRAVYSDPAWSSARPGQDVDPAVFAAARHRTRAEVVGISPHWDPADIDVELATLKAWDPETSRFLGGRPLRDFLPAEPVVPSLVQLADPSFLTGPQDAALLRTRGFEVRTVTGAGHTIFRDDFDGFMASLGGWI</sequence>
<dbReference type="Proteomes" id="UP001595701">
    <property type="component" value="Unassembled WGS sequence"/>
</dbReference>
<name>A0ABV7S8N4_9ACTN</name>
<dbReference type="GO" id="GO:0016787">
    <property type="term" value="F:hydrolase activity"/>
    <property type="evidence" value="ECO:0007669"/>
    <property type="project" value="UniProtKB-KW"/>
</dbReference>
<keyword evidence="2 4" id="KW-0378">Hydrolase</keyword>
<evidence type="ECO:0000313" key="4">
    <source>
        <dbReference type="EMBL" id="MFC3572692.1"/>
    </source>
</evidence>
<dbReference type="Gene3D" id="3.40.50.1820">
    <property type="entry name" value="alpha/beta hydrolase"/>
    <property type="match status" value="1"/>
</dbReference>
<dbReference type="EMBL" id="JBHRWR010000002">
    <property type="protein sequence ID" value="MFC3572692.1"/>
    <property type="molecule type" value="Genomic_DNA"/>
</dbReference>
<gene>
    <name evidence="4" type="ORF">ACFOZ0_05250</name>
</gene>
<dbReference type="InterPro" id="IPR029058">
    <property type="entry name" value="AB_hydrolase_fold"/>
</dbReference>